<gene>
    <name evidence="2" type="ORF">GCM10009422_08600</name>
</gene>
<feature type="signal peptide" evidence="1">
    <location>
        <begin position="1"/>
        <end position="17"/>
    </location>
</feature>
<organism evidence="2 3">
    <name type="scientific">Brevundimonas kwangchunensis</name>
    <dbReference type="NCBI Taxonomy" id="322163"/>
    <lineage>
        <taxon>Bacteria</taxon>
        <taxon>Pseudomonadati</taxon>
        <taxon>Pseudomonadota</taxon>
        <taxon>Alphaproteobacteria</taxon>
        <taxon>Caulobacterales</taxon>
        <taxon>Caulobacteraceae</taxon>
        <taxon>Brevundimonas</taxon>
    </lineage>
</organism>
<accession>A0ABN1GPH7</accession>
<evidence type="ECO:0000313" key="2">
    <source>
        <dbReference type="EMBL" id="GAA0615790.1"/>
    </source>
</evidence>
<keyword evidence="1" id="KW-0732">Signal</keyword>
<dbReference type="RefSeq" id="WP_343790904.1">
    <property type="nucleotide sequence ID" value="NZ_BAAAGA010000001.1"/>
</dbReference>
<feature type="chain" id="PRO_5046805952" evidence="1">
    <location>
        <begin position="18"/>
        <end position="89"/>
    </location>
</feature>
<sequence>MLIASLAFVLSFGLDQAAQTPQAAPAPVTVAQAATPSNPDIRRVCRFETTTGSNRRVRVCRDVDVNAIQDQVTRDFMRDNQRVRLPDGN</sequence>
<evidence type="ECO:0000256" key="1">
    <source>
        <dbReference type="SAM" id="SignalP"/>
    </source>
</evidence>
<proteinExistence type="predicted"/>
<reference evidence="2 3" key="1">
    <citation type="journal article" date="2019" name="Int. J. Syst. Evol. Microbiol.">
        <title>The Global Catalogue of Microorganisms (GCM) 10K type strain sequencing project: providing services to taxonomists for standard genome sequencing and annotation.</title>
        <authorList>
            <consortium name="The Broad Institute Genomics Platform"/>
            <consortium name="The Broad Institute Genome Sequencing Center for Infectious Disease"/>
            <person name="Wu L."/>
            <person name="Ma J."/>
        </authorList>
    </citation>
    <scope>NUCLEOTIDE SEQUENCE [LARGE SCALE GENOMIC DNA]</scope>
    <source>
        <strain evidence="2 3">JCM 12928</strain>
    </source>
</reference>
<dbReference type="EMBL" id="BAAAGA010000001">
    <property type="protein sequence ID" value="GAA0615790.1"/>
    <property type="molecule type" value="Genomic_DNA"/>
</dbReference>
<protein>
    <submittedName>
        <fullName evidence="2">Uncharacterized protein</fullName>
    </submittedName>
</protein>
<keyword evidence="3" id="KW-1185">Reference proteome</keyword>
<dbReference type="Proteomes" id="UP001501352">
    <property type="component" value="Unassembled WGS sequence"/>
</dbReference>
<comment type="caution">
    <text evidence="2">The sequence shown here is derived from an EMBL/GenBank/DDBJ whole genome shotgun (WGS) entry which is preliminary data.</text>
</comment>
<evidence type="ECO:0000313" key="3">
    <source>
        <dbReference type="Proteomes" id="UP001501352"/>
    </source>
</evidence>
<name>A0ABN1GPH7_9CAUL</name>